<dbReference type="EMBL" id="BMXB01000011">
    <property type="protein sequence ID" value="GHA43075.1"/>
    <property type="molecule type" value="Genomic_DNA"/>
</dbReference>
<comment type="caution">
    <text evidence="2">The sequence shown here is derived from an EMBL/GenBank/DDBJ whole genome shotgun (WGS) entry which is preliminary data.</text>
</comment>
<evidence type="ECO:0000313" key="3">
    <source>
        <dbReference type="Proteomes" id="UP000610456"/>
    </source>
</evidence>
<accession>A0A918SH40</accession>
<reference evidence="2" key="1">
    <citation type="journal article" date="2014" name="Int. J. Syst. Evol. Microbiol.">
        <title>Complete genome sequence of Corynebacterium casei LMG S-19264T (=DSM 44701T), isolated from a smear-ripened cheese.</title>
        <authorList>
            <consortium name="US DOE Joint Genome Institute (JGI-PGF)"/>
            <person name="Walter F."/>
            <person name="Albersmeier A."/>
            <person name="Kalinowski J."/>
            <person name="Ruckert C."/>
        </authorList>
    </citation>
    <scope>NUCLEOTIDE SEQUENCE</scope>
    <source>
        <strain evidence="2">KCTC 12719</strain>
    </source>
</reference>
<gene>
    <name evidence="2" type="ORF">GCM10007103_25360</name>
</gene>
<feature type="transmembrane region" description="Helical" evidence="1">
    <location>
        <begin position="132"/>
        <end position="152"/>
    </location>
</feature>
<dbReference type="RefSeq" id="WP_189605141.1">
    <property type="nucleotide sequence ID" value="NZ_BMXB01000011.1"/>
</dbReference>
<keyword evidence="1" id="KW-1133">Transmembrane helix</keyword>
<proteinExistence type="predicted"/>
<keyword evidence="3" id="KW-1185">Reference proteome</keyword>
<evidence type="ECO:0000256" key="1">
    <source>
        <dbReference type="SAM" id="Phobius"/>
    </source>
</evidence>
<dbReference type="AlphaFoldDB" id="A0A918SH40"/>
<keyword evidence="1" id="KW-0472">Membrane</keyword>
<keyword evidence="1" id="KW-0812">Transmembrane</keyword>
<sequence>MKNFKLALLLIVPFSTVAQTVEREISPVLVEGGNFFVSIVAGVLLAVAFQLLLTALSVAGGITAIGNVEKKAHKDNKDVSHSHNYDDDDDDGMNLGQKISTGFGAWTMITTSIALFFASLFAVQLGLVGEDFIGAALGLVIWAAFFIAMTYFEISAISSMVGGLVSTVKGGLSSASSATASIFSKSDTSAAKEVARTSAKEQSRQMRKQFEKLFDTNDIDKKVDEYVQQLKPQRIDINNLKKQIKNLLTDLQVTEKADFDYPNSVKKMILEEADKSTLSKEDKQAIKDHVGGLKDIAKSDASNEEKAKKGIEELTPADREQINQYQEKIKKALQNTDKRELQPEKLEEDIRKIMNEPGQASNVLKSKATALDRPTLIKIASSQGMSESDAEKYADKIEGVLAKVTSFLGSTGDKASSQKEGIQAKIKELFSGSGDGGSSFSMDKIYSDFTSIFQSSGDSSGRDLQYKLQHYNKDEMTALVAKKTGMSRTESEGIAETIVSARDGVLEKANQVEAKVNEKMREAKEKSLAAAEESRKTAATAAWWLVGTAILSGIASAVGGMLALEGWFL</sequence>
<organism evidence="2 3">
    <name type="scientific">Salinimicrobium marinum</name>
    <dbReference type="NCBI Taxonomy" id="680283"/>
    <lineage>
        <taxon>Bacteria</taxon>
        <taxon>Pseudomonadati</taxon>
        <taxon>Bacteroidota</taxon>
        <taxon>Flavobacteriia</taxon>
        <taxon>Flavobacteriales</taxon>
        <taxon>Flavobacteriaceae</taxon>
        <taxon>Salinimicrobium</taxon>
    </lineage>
</organism>
<name>A0A918SH40_9FLAO</name>
<dbReference type="Proteomes" id="UP000610456">
    <property type="component" value="Unassembled WGS sequence"/>
</dbReference>
<feature type="transmembrane region" description="Helical" evidence="1">
    <location>
        <begin position="542"/>
        <end position="564"/>
    </location>
</feature>
<protein>
    <submittedName>
        <fullName evidence="2">Uncharacterized protein</fullName>
    </submittedName>
</protein>
<reference evidence="2" key="2">
    <citation type="submission" date="2020-09" db="EMBL/GenBank/DDBJ databases">
        <authorList>
            <person name="Sun Q."/>
            <person name="Kim S."/>
        </authorList>
    </citation>
    <scope>NUCLEOTIDE SEQUENCE</scope>
    <source>
        <strain evidence="2">KCTC 12719</strain>
    </source>
</reference>
<feature type="transmembrane region" description="Helical" evidence="1">
    <location>
        <begin position="103"/>
        <end position="126"/>
    </location>
</feature>
<feature type="transmembrane region" description="Helical" evidence="1">
    <location>
        <begin position="39"/>
        <end position="65"/>
    </location>
</feature>
<evidence type="ECO:0000313" key="2">
    <source>
        <dbReference type="EMBL" id="GHA43075.1"/>
    </source>
</evidence>